<evidence type="ECO:0000313" key="1">
    <source>
        <dbReference type="EMBL" id="KAB2058528.1"/>
    </source>
</evidence>
<proteinExistence type="predicted"/>
<name>A0A2P5X3J5_GOSBA</name>
<dbReference type="InterPro" id="IPR015915">
    <property type="entry name" value="Kelch-typ_b-propeller"/>
</dbReference>
<evidence type="ECO:0000313" key="3">
    <source>
        <dbReference type="Proteomes" id="UP000239757"/>
    </source>
</evidence>
<dbReference type="PANTHER" id="PTHR47590:SF7">
    <property type="entry name" value="OS06G0711700 PROTEIN"/>
    <property type="match status" value="1"/>
</dbReference>
<protein>
    <recommendedName>
        <fullName evidence="5">F-box domain-containing protein</fullName>
    </recommendedName>
</protein>
<evidence type="ECO:0000313" key="2">
    <source>
        <dbReference type="EMBL" id="PPR97881.1"/>
    </source>
</evidence>
<sequence>MQDKSHPLLIPRRLSFQSLIDPLFYYSTSFMEITVQCCKQSKNDPFDDNDSENGTFLPGLPDDLAQRCLSSLSPSLLFSVCHSWRRLLYSPSFPPFFSLYALLSPLHNPTMALPREVVPQSTIVFFSFDPISSSWRSLPSPPQNPSFHLLRRHPSFLSRNLPIQSLTVSDQLIVIAATTQNLFPALSSPLVFHPESNIWFYGPQISAPRRWCAAGSAQGVVYMASGFGSHYQGDVARSLEQWDLNKKRENWVWENKAGFKDGRFSREAVEAVGCRGKLCMVNVKGNALKEGAVYNVGLDKWEDMPVGMVAGWNGPAASMDEDEIYVIDEVKGRLSKYDSEKDCWVKVIELEQLKRAEHIAAGRGKICAVSAKGERIIVVDVRDKPTRFWEVEPPCGLEVVAVHVLPRMISRQH</sequence>
<dbReference type="Gene3D" id="2.120.10.80">
    <property type="entry name" value="Kelch-type beta propeller"/>
    <property type="match status" value="1"/>
</dbReference>
<dbReference type="Proteomes" id="UP000239757">
    <property type="component" value="Unassembled WGS sequence"/>
</dbReference>
<dbReference type="AlphaFoldDB" id="A0A2P5X3J5"/>
<reference evidence="1 4" key="2">
    <citation type="submission" date="2019-06" db="EMBL/GenBank/DDBJ databases">
        <title>WGS assembly of Gossypium barbadense.</title>
        <authorList>
            <person name="Chen Z.J."/>
            <person name="Sreedasyam A."/>
            <person name="Ando A."/>
            <person name="Song Q."/>
            <person name="De L."/>
            <person name="Hulse-Kemp A."/>
            <person name="Ding M."/>
            <person name="Ye W."/>
            <person name="Kirkbride R."/>
            <person name="Jenkins J."/>
            <person name="Plott C."/>
            <person name="Lovell J."/>
            <person name="Lin Y.-M."/>
            <person name="Vaughn R."/>
            <person name="Liu B."/>
            <person name="Li W."/>
            <person name="Simpson S."/>
            <person name="Scheffler B."/>
            <person name="Saski C."/>
            <person name="Grover C."/>
            <person name="Hu G."/>
            <person name="Conover J."/>
            <person name="Carlson J."/>
            <person name="Shu S."/>
            <person name="Boston L."/>
            <person name="Williams M."/>
            <person name="Peterson D."/>
            <person name="Mcgee K."/>
            <person name="Jones D."/>
            <person name="Wendel J."/>
            <person name="Stelly D."/>
            <person name="Grimwood J."/>
            <person name="Schmutz J."/>
        </authorList>
    </citation>
    <scope>NUCLEOTIDE SEQUENCE [LARGE SCALE GENOMIC DNA]</scope>
    <source>
        <strain evidence="1">1400233.01</strain>
    </source>
</reference>
<dbReference type="PANTHER" id="PTHR47590">
    <property type="entry name" value="F-BOX/KELCH-REPEAT PROTEIN SKIP25"/>
    <property type="match status" value="1"/>
</dbReference>
<evidence type="ECO:0000313" key="4">
    <source>
        <dbReference type="Proteomes" id="UP000327439"/>
    </source>
</evidence>
<dbReference type="SUPFAM" id="SSF81383">
    <property type="entry name" value="F-box domain"/>
    <property type="match status" value="1"/>
</dbReference>
<organism evidence="2 3">
    <name type="scientific">Gossypium barbadense</name>
    <name type="common">Sea Island cotton</name>
    <name type="synonym">Hibiscus barbadensis</name>
    <dbReference type="NCBI Taxonomy" id="3634"/>
    <lineage>
        <taxon>Eukaryota</taxon>
        <taxon>Viridiplantae</taxon>
        <taxon>Streptophyta</taxon>
        <taxon>Embryophyta</taxon>
        <taxon>Tracheophyta</taxon>
        <taxon>Spermatophyta</taxon>
        <taxon>Magnoliopsida</taxon>
        <taxon>eudicotyledons</taxon>
        <taxon>Gunneridae</taxon>
        <taxon>Pentapetalae</taxon>
        <taxon>rosids</taxon>
        <taxon>malvids</taxon>
        <taxon>Malvales</taxon>
        <taxon>Malvaceae</taxon>
        <taxon>Malvoideae</taxon>
        <taxon>Gossypium</taxon>
    </lineage>
</organism>
<reference evidence="2 3" key="1">
    <citation type="submission" date="2015-01" db="EMBL/GenBank/DDBJ databases">
        <title>Genome of allotetraploid Gossypium barbadense reveals genomic plasticity and fiber elongation in cotton evolution.</title>
        <authorList>
            <person name="Chen X."/>
            <person name="Liu X."/>
            <person name="Zhao B."/>
            <person name="Zheng H."/>
            <person name="Hu Y."/>
            <person name="Lu G."/>
            <person name="Yang C."/>
            <person name="Chen J."/>
            <person name="Shan C."/>
            <person name="Zhang L."/>
            <person name="Zhou Y."/>
            <person name="Wang L."/>
            <person name="Guo W."/>
            <person name="Bai Y."/>
            <person name="Ruan J."/>
            <person name="Shangguan X."/>
            <person name="Mao Y."/>
            <person name="Jiang J."/>
            <person name="Zhu Y."/>
            <person name="Lei J."/>
            <person name="Kang H."/>
            <person name="Chen S."/>
            <person name="He X."/>
            <person name="Wang R."/>
            <person name="Wang Y."/>
            <person name="Chen J."/>
            <person name="Wang L."/>
            <person name="Yu S."/>
            <person name="Wang B."/>
            <person name="Wei J."/>
            <person name="Song S."/>
            <person name="Lu X."/>
            <person name="Gao Z."/>
            <person name="Gu W."/>
            <person name="Deng X."/>
            <person name="Ma D."/>
            <person name="Wang S."/>
            <person name="Liang W."/>
            <person name="Fang L."/>
            <person name="Cai C."/>
            <person name="Zhu X."/>
            <person name="Zhou B."/>
            <person name="Zhang Y."/>
            <person name="Chen Z."/>
            <person name="Xu S."/>
            <person name="Zhu R."/>
            <person name="Wang S."/>
            <person name="Zhang T."/>
            <person name="Zhao G."/>
        </authorList>
    </citation>
    <scope>NUCLEOTIDE SEQUENCE [LARGE SCALE GENOMIC DNA]</scope>
    <source>
        <strain evidence="3">cv. Xinhai21</strain>
        <tissue evidence="2">Leaf</tissue>
    </source>
</reference>
<dbReference type="OrthoDB" id="1899182at2759"/>
<accession>A0A2P5X3J5</accession>
<evidence type="ECO:0008006" key="5">
    <source>
        <dbReference type="Google" id="ProtNLM"/>
    </source>
</evidence>
<keyword evidence="4" id="KW-1185">Reference proteome</keyword>
<dbReference type="SUPFAM" id="SSF117281">
    <property type="entry name" value="Kelch motif"/>
    <property type="match status" value="1"/>
</dbReference>
<dbReference type="EMBL" id="KZ665770">
    <property type="protein sequence ID" value="PPR97881.1"/>
    <property type="molecule type" value="Genomic_DNA"/>
</dbReference>
<dbReference type="EMBL" id="CM018212">
    <property type="protein sequence ID" value="KAB2058528.1"/>
    <property type="molecule type" value="Genomic_DNA"/>
</dbReference>
<dbReference type="InterPro" id="IPR036047">
    <property type="entry name" value="F-box-like_dom_sf"/>
</dbReference>
<dbReference type="Proteomes" id="UP000327439">
    <property type="component" value="Chromosome A11"/>
</dbReference>
<gene>
    <name evidence="1" type="ORF">ES319_A11G240700v1</name>
    <name evidence="2" type="ORF">GOBAR_AA22786</name>
</gene>